<evidence type="ECO:0000256" key="1">
    <source>
        <dbReference type="ARBA" id="ARBA00005298"/>
    </source>
</evidence>
<name>G7Y6L4_CLOSI</name>
<protein>
    <submittedName>
        <fullName evidence="4">Beta-arrestin</fullName>
    </submittedName>
</protein>
<accession>G7Y6L4</accession>
<dbReference type="PANTHER" id="PTHR11792:SF17">
    <property type="entry name" value="KURTZ ARRESTIN"/>
    <property type="match status" value="1"/>
</dbReference>
<dbReference type="PANTHER" id="PTHR11792">
    <property type="entry name" value="ARRESTIN"/>
    <property type="match status" value="1"/>
</dbReference>
<comment type="similarity">
    <text evidence="1">Belongs to the arrestin family.</text>
</comment>
<dbReference type="GO" id="GO:0002031">
    <property type="term" value="P:G protein-coupled receptor internalization"/>
    <property type="evidence" value="ECO:0007669"/>
    <property type="project" value="TreeGrafter"/>
</dbReference>
<dbReference type="Gene3D" id="2.60.40.840">
    <property type="match status" value="1"/>
</dbReference>
<sequence length="888" mass="98380">MDESHKPGTSLTPPLVQLLQWHCLSLSLPLLVFSRKLMTASTSLFEEYKDPEMSLLQRVRPLKMFASLLALRPVTCLRIAKDLNCVRCLQGPRKVRTNRLATERLADPDVRRTYQNRLPGSLPNAPPSDVNAYWDEIATSLHSAGDFACGTAPPGALKHWISDRTVALLKSRRNIPAGPEHNLVRRIIRRQVKVSVQADREVWWTQKAKEMEEAQKSGNARRLFQLIRATGPRKPPVSETIKDRNGVTISNKEERLDRWAEYFEQQLSWSPAGAHLEPTGDVEPWTVNVEPPTASEVYDCICSLRRHQDSGPDDLPPTLFKDGGEILSQQGVVLVDPDYVKDRKVFIHLLGAFRYGHDEVDLMGMQYHSDLYLSTKQVYPLTVSVNSTGVISKSPLHLNSAPLEPPTLTRLQERLVRKLGTNAYPFYFQLPAYSASSVSLNVSTSDSGKPCRVDYELKAYVADEQDDSPQKRSSVRMVVRKLTYAPEEPGPQPSTEVIRDFLMSLGSLRVEVSLDKQKYHHGETMCVNVLVDNNSSRTVKRIKISVRQYARVLLHTAVTYKSTVAEIQSEEGFPITPSQTGWCKVYRVCPLLVSNRDKTGLAMDGDLKHEDTNLASSTIEPPGRLSNEQIGISVQYKVKVRLTLGFGVSDVCLQLPFILTHPNPNEDNADKTAEFEDIPSSALLPNPMPTNVHTHSNEQGSSKPQLPSDNCVQQLAKQPNGGSVHMNGVPTATSAGVLCISSSAVLTTISSKSAWASPQQQTLTSNANGQHNKNTMQSTLLTSINSAPLMNEQSLSAPRTMGTLLVPPQYAPHSSRTSPVHQLDAATAGLLPLQIDSLFGSFNSDHRCSGTGTQSTVSEDDLMFEDFARFRLQTTALQRSITNEPKVS</sequence>
<evidence type="ECO:0000259" key="3">
    <source>
        <dbReference type="SMART" id="SM01017"/>
    </source>
</evidence>
<feature type="region of interest" description="Disordered" evidence="2">
    <location>
        <begin position="680"/>
        <end position="728"/>
    </location>
</feature>
<dbReference type="GO" id="GO:0005737">
    <property type="term" value="C:cytoplasm"/>
    <property type="evidence" value="ECO:0007669"/>
    <property type="project" value="TreeGrafter"/>
</dbReference>
<dbReference type="PRINTS" id="PR00309">
    <property type="entry name" value="ARRESTIN"/>
</dbReference>
<dbReference type="InterPro" id="IPR014752">
    <property type="entry name" value="Arrestin-like_C"/>
</dbReference>
<proteinExistence type="inferred from homology"/>
<organism evidence="4 5">
    <name type="scientific">Clonorchis sinensis</name>
    <name type="common">Chinese liver fluke</name>
    <dbReference type="NCBI Taxonomy" id="79923"/>
    <lineage>
        <taxon>Eukaryota</taxon>
        <taxon>Metazoa</taxon>
        <taxon>Spiralia</taxon>
        <taxon>Lophotrochozoa</taxon>
        <taxon>Platyhelminthes</taxon>
        <taxon>Trematoda</taxon>
        <taxon>Digenea</taxon>
        <taxon>Opisthorchiida</taxon>
        <taxon>Opisthorchiata</taxon>
        <taxon>Opisthorchiidae</taxon>
        <taxon>Clonorchis</taxon>
    </lineage>
</organism>
<dbReference type="InterPro" id="IPR000698">
    <property type="entry name" value="Arrestin"/>
</dbReference>
<dbReference type="InterPro" id="IPR011021">
    <property type="entry name" value="Arrestin-like_N"/>
</dbReference>
<dbReference type="SUPFAM" id="SSF81296">
    <property type="entry name" value="E set domains"/>
    <property type="match status" value="2"/>
</dbReference>
<reference evidence="4" key="1">
    <citation type="journal article" date="2011" name="Genome Biol.">
        <title>The draft genome of the carcinogenic human liver fluke Clonorchis sinensis.</title>
        <authorList>
            <person name="Wang X."/>
            <person name="Chen W."/>
            <person name="Huang Y."/>
            <person name="Sun J."/>
            <person name="Men J."/>
            <person name="Liu H."/>
            <person name="Luo F."/>
            <person name="Guo L."/>
            <person name="Lv X."/>
            <person name="Deng C."/>
            <person name="Zhou C."/>
            <person name="Fan Y."/>
            <person name="Li X."/>
            <person name="Huang L."/>
            <person name="Hu Y."/>
            <person name="Liang C."/>
            <person name="Hu X."/>
            <person name="Xu J."/>
            <person name="Yu X."/>
        </authorList>
    </citation>
    <scope>NUCLEOTIDE SEQUENCE [LARGE SCALE GENOMIC DNA]</scope>
    <source>
        <strain evidence="4">Henan</strain>
    </source>
</reference>
<dbReference type="InterPro" id="IPR011022">
    <property type="entry name" value="Arrestin_C-like"/>
</dbReference>
<dbReference type="GO" id="GO:0007165">
    <property type="term" value="P:signal transduction"/>
    <property type="evidence" value="ECO:0007669"/>
    <property type="project" value="InterPro"/>
</dbReference>
<evidence type="ECO:0000313" key="5">
    <source>
        <dbReference type="Proteomes" id="UP000008909"/>
    </source>
</evidence>
<reference key="2">
    <citation type="submission" date="2011-10" db="EMBL/GenBank/DDBJ databases">
        <title>The genome and transcriptome sequence of Clonorchis sinensis provide insights into the carcinogenic liver fluke.</title>
        <authorList>
            <person name="Wang X."/>
            <person name="Huang Y."/>
            <person name="Chen W."/>
            <person name="Liu H."/>
            <person name="Guo L."/>
            <person name="Chen Y."/>
            <person name="Luo F."/>
            <person name="Zhou W."/>
            <person name="Sun J."/>
            <person name="Mao Q."/>
            <person name="Liang P."/>
            <person name="Zhou C."/>
            <person name="Tian Y."/>
            <person name="Men J."/>
            <person name="Lv X."/>
            <person name="Huang L."/>
            <person name="Zhou J."/>
            <person name="Hu Y."/>
            <person name="Li R."/>
            <person name="Zhang F."/>
            <person name="Lei H."/>
            <person name="Li X."/>
            <person name="Hu X."/>
            <person name="Liang C."/>
            <person name="Xu J."/>
            <person name="Wu Z."/>
            <person name="Yu X."/>
        </authorList>
    </citation>
    <scope>NUCLEOTIDE SEQUENCE</scope>
    <source>
        <strain>Henan</strain>
    </source>
</reference>
<dbReference type="AlphaFoldDB" id="G7Y6L4"/>
<keyword evidence="5" id="KW-1185">Reference proteome</keyword>
<feature type="domain" description="Arrestin C-terminal-like" evidence="3">
    <location>
        <begin position="504"/>
        <end position="664"/>
    </location>
</feature>
<dbReference type="Pfam" id="PF00339">
    <property type="entry name" value="Arrestin_N"/>
    <property type="match status" value="1"/>
</dbReference>
<dbReference type="GO" id="GO:0001664">
    <property type="term" value="F:G protein-coupled receptor binding"/>
    <property type="evidence" value="ECO:0007669"/>
    <property type="project" value="TreeGrafter"/>
</dbReference>
<feature type="compositionally biased region" description="Polar residues" evidence="2">
    <location>
        <begin position="689"/>
        <end position="721"/>
    </location>
</feature>
<dbReference type="Proteomes" id="UP000008909">
    <property type="component" value="Unassembled WGS sequence"/>
</dbReference>
<dbReference type="EMBL" id="DF142898">
    <property type="protein sequence ID" value="GAA48599.1"/>
    <property type="molecule type" value="Genomic_DNA"/>
</dbReference>
<dbReference type="InterPro" id="IPR014756">
    <property type="entry name" value="Ig_E-set"/>
</dbReference>
<dbReference type="InterPro" id="IPR014753">
    <property type="entry name" value="Arrestin_N"/>
</dbReference>
<gene>
    <name evidence="4" type="ORF">CLF_101800</name>
</gene>
<dbReference type="Pfam" id="PF02752">
    <property type="entry name" value="Arrestin_C"/>
    <property type="match status" value="1"/>
</dbReference>
<evidence type="ECO:0000313" key="4">
    <source>
        <dbReference type="EMBL" id="GAA48599.1"/>
    </source>
</evidence>
<dbReference type="Gene3D" id="2.60.40.640">
    <property type="match status" value="1"/>
</dbReference>
<evidence type="ECO:0000256" key="2">
    <source>
        <dbReference type="SAM" id="MobiDB-lite"/>
    </source>
</evidence>
<dbReference type="SMART" id="SM01017">
    <property type="entry name" value="Arrestin_C"/>
    <property type="match status" value="1"/>
</dbReference>